<evidence type="ECO:0000313" key="7">
    <source>
        <dbReference type="Proteomes" id="UP000254040"/>
    </source>
</evidence>
<dbReference type="Proteomes" id="UP000254040">
    <property type="component" value="Unassembled WGS sequence"/>
</dbReference>
<evidence type="ECO:0000313" key="4">
    <source>
        <dbReference type="EMBL" id="KTD35350.1"/>
    </source>
</evidence>
<evidence type="ECO:0000256" key="2">
    <source>
        <dbReference type="SAM" id="SignalP"/>
    </source>
</evidence>
<reference evidence="4 6" key="1">
    <citation type="submission" date="2015-11" db="EMBL/GenBank/DDBJ databases">
        <title>Genomic analysis of 38 Legionella species identifies large and diverse effector repertoires.</title>
        <authorList>
            <person name="Burstein D."/>
            <person name="Amaro F."/>
            <person name="Zusman T."/>
            <person name="Lifshitz Z."/>
            <person name="Cohen O."/>
            <person name="Gilbert J.A."/>
            <person name="Pupko T."/>
            <person name="Shuman H.A."/>
            <person name="Segal G."/>
        </authorList>
    </citation>
    <scope>NUCLEOTIDE SEQUENCE [LARGE SCALE GENOMIC DNA]</scope>
    <source>
        <strain evidence="4 6">ATCC 43877</strain>
    </source>
</reference>
<dbReference type="GO" id="GO:0042834">
    <property type="term" value="F:peptidoglycan binding"/>
    <property type="evidence" value="ECO:0007669"/>
    <property type="project" value="InterPro"/>
</dbReference>
<reference evidence="5 7" key="2">
    <citation type="submission" date="2018-06" db="EMBL/GenBank/DDBJ databases">
        <authorList>
            <consortium name="Pathogen Informatics"/>
            <person name="Doyle S."/>
        </authorList>
    </citation>
    <scope>NUCLEOTIDE SEQUENCE [LARGE SCALE GENOMIC DNA]</scope>
    <source>
        <strain evidence="5 7">NCTC12239</strain>
    </source>
</reference>
<dbReference type="EMBL" id="UGOG01000001">
    <property type="protein sequence ID" value="STX61956.1"/>
    <property type="molecule type" value="Genomic_DNA"/>
</dbReference>
<organism evidence="5 7">
    <name type="scientific">Legionella moravica</name>
    <dbReference type="NCBI Taxonomy" id="39962"/>
    <lineage>
        <taxon>Bacteria</taxon>
        <taxon>Pseudomonadati</taxon>
        <taxon>Pseudomonadota</taxon>
        <taxon>Gammaproteobacteria</taxon>
        <taxon>Legionellales</taxon>
        <taxon>Legionellaceae</taxon>
        <taxon>Legionella</taxon>
    </lineage>
</organism>
<gene>
    <name evidence="4" type="ORF">Lmor_0797</name>
    <name evidence="5" type="ORF">NCTC12239_00874</name>
</gene>
<dbReference type="SUPFAM" id="SSF56925">
    <property type="entry name" value="OMPA-like"/>
    <property type="match status" value="1"/>
</dbReference>
<dbReference type="Pfam" id="PF05036">
    <property type="entry name" value="SPOR"/>
    <property type="match status" value="1"/>
</dbReference>
<dbReference type="Gene3D" id="2.40.160.20">
    <property type="match status" value="1"/>
</dbReference>
<dbReference type="AlphaFoldDB" id="A0A378JU37"/>
<keyword evidence="1 2" id="KW-0732">Signal</keyword>
<dbReference type="InterPro" id="IPR027385">
    <property type="entry name" value="Beta-barrel_OMP"/>
</dbReference>
<sequence>MRILSAVLLFSLTSSAFSSTYFVQLGAYDKKYPAEQLIRQLEKKGISGPTISEKTVTNKRYYTVIAGPFDNQTKVHGYVTSLKKNNQPYFVFKQKSAVSKQPDSLPAINLDKSGKQVPALYQARKGGNFIGVNGGYAQQQVALGYLVPPTNPLLVRDKTYEHTSAFWGLSLIHDFESIPFRIDFKFTDILGSNQFVNNYLFNASEPKGYVNANIDINSRQYMVDLYYLLNMTPDFSIYAGGGIGLSTNSSLTTINNSPAFGNNAEYFAYTENAFAYNVEAGVSMNVYEKTSIGLFARYVALGGVVVEQHSLENKRGVGDNHAKAMLAGVNVNFRLG</sequence>
<dbReference type="OrthoDB" id="9955833at2"/>
<feature type="chain" id="PRO_5017077365" evidence="2">
    <location>
        <begin position="19"/>
        <end position="336"/>
    </location>
</feature>
<dbReference type="EMBL" id="LNYN01000014">
    <property type="protein sequence ID" value="KTD35350.1"/>
    <property type="molecule type" value="Genomic_DNA"/>
</dbReference>
<accession>A0A378JU37</accession>
<protein>
    <submittedName>
        <fullName evidence="4">Sporulation related domain protein</fullName>
    </submittedName>
    <submittedName>
        <fullName evidence="5">Uncharacterized protein conserved in bacteria</fullName>
    </submittedName>
</protein>
<dbReference type="InterPro" id="IPR011250">
    <property type="entry name" value="OMP/PagP_B-barrel"/>
</dbReference>
<dbReference type="RefSeq" id="WP_028384091.1">
    <property type="nucleotide sequence ID" value="NZ_CAAAJG010000002.1"/>
</dbReference>
<dbReference type="InterPro" id="IPR036680">
    <property type="entry name" value="SPOR-like_sf"/>
</dbReference>
<feature type="domain" description="SPOR" evidence="3">
    <location>
        <begin position="15"/>
        <end position="95"/>
    </location>
</feature>
<keyword evidence="6" id="KW-1185">Reference proteome</keyword>
<name>A0A378JU37_9GAMM</name>
<proteinExistence type="predicted"/>
<dbReference type="Proteomes" id="UP000054985">
    <property type="component" value="Unassembled WGS sequence"/>
</dbReference>
<dbReference type="Gene3D" id="3.30.70.1070">
    <property type="entry name" value="Sporulation related repeat"/>
    <property type="match status" value="1"/>
</dbReference>
<evidence type="ECO:0000259" key="3">
    <source>
        <dbReference type="PROSITE" id="PS51724"/>
    </source>
</evidence>
<dbReference type="Pfam" id="PF13505">
    <property type="entry name" value="OMP_b-brl"/>
    <property type="match status" value="1"/>
</dbReference>
<evidence type="ECO:0000313" key="5">
    <source>
        <dbReference type="EMBL" id="STX61956.1"/>
    </source>
</evidence>
<evidence type="ECO:0000256" key="1">
    <source>
        <dbReference type="ARBA" id="ARBA00022729"/>
    </source>
</evidence>
<feature type="signal peptide" evidence="2">
    <location>
        <begin position="1"/>
        <end position="18"/>
    </location>
</feature>
<dbReference type="InterPro" id="IPR007730">
    <property type="entry name" value="SPOR-like_dom"/>
</dbReference>
<dbReference type="SUPFAM" id="SSF110997">
    <property type="entry name" value="Sporulation related repeat"/>
    <property type="match status" value="1"/>
</dbReference>
<dbReference type="PROSITE" id="PS51724">
    <property type="entry name" value="SPOR"/>
    <property type="match status" value="1"/>
</dbReference>
<evidence type="ECO:0000313" key="6">
    <source>
        <dbReference type="Proteomes" id="UP000054985"/>
    </source>
</evidence>